<protein>
    <submittedName>
        <fullName evidence="1">DUF535 family protein</fullName>
    </submittedName>
</protein>
<evidence type="ECO:0000313" key="1">
    <source>
        <dbReference type="EMBL" id="MCA6063127.1"/>
    </source>
</evidence>
<gene>
    <name evidence="1" type="ORF">I9W95_05840</name>
</gene>
<dbReference type="RefSeq" id="WP_225672806.1">
    <property type="nucleotide sequence ID" value="NZ_JAEDAH010000026.1"/>
</dbReference>
<dbReference type="InterPro" id="IPR007488">
    <property type="entry name" value="DUF535"/>
</dbReference>
<reference evidence="1 2" key="1">
    <citation type="submission" date="2020-12" db="EMBL/GenBank/DDBJ databases">
        <title>Novel Thalassolituus-related marine hydrocarbonoclastic bacteria mediated algae-derived hydrocarbons mineralization in twilight zone of the northern South China Sea.</title>
        <authorList>
            <person name="Dong C."/>
        </authorList>
    </citation>
    <scope>NUCLEOTIDE SEQUENCE [LARGE SCALE GENOMIC DNA]</scope>
    <source>
        <strain evidence="1 2">IMCC1826</strain>
    </source>
</reference>
<comment type="caution">
    <text evidence="1">The sequence shown here is derived from an EMBL/GenBank/DDBJ whole genome shotgun (WGS) entry which is preliminary data.</text>
</comment>
<keyword evidence="2" id="KW-1185">Reference proteome</keyword>
<dbReference type="Pfam" id="PF04393">
    <property type="entry name" value="DUF535"/>
    <property type="match status" value="1"/>
</dbReference>
<sequence length="289" mass="33844">MAYLSAIRLFWSTNERNTHKIKSLYWGVRYHRWISTLIAGMKQGGIDYVPALHPYLLFMCRLKAYVTKEVSPEFTQQRLLGHYSFLHQKLGEQGVRAIHGEGLKMGETYVAGKLVEMILYYNHLMRYEGQCTLKFLVDGEVFYQAHLHFYDEALWIGGFQGRSGNLEETRKFTKDTYGLRPHNFMYLMLTILAQKLGVQAIYAISSAHHYYQKEEKTLNKIQFDYDQFWEELGGQATDDGVWVALPLLYPRKKPEEVPSKKRSQYNNRYALMDAITQEMLHPEQLLMTG</sequence>
<accession>A0ABS7ZN53</accession>
<organism evidence="1 2">
    <name type="scientific">Thalassolituus marinus</name>
    <dbReference type="NCBI Taxonomy" id="671053"/>
    <lineage>
        <taxon>Bacteria</taxon>
        <taxon>Pseudomonadati</taxon>
        <taxon>Pseudomonadota</taxon>
        <taxon>Gammaproteobacteria</taxon>
        <taxon>Oceanospirillales</taxon>
        <taxon>Oceanospirillaceae</taxon>
        <taxon>Thalassolituus</taxon>
    </lineage>
</organism>
<dbReference type="EMBL" id="JAEDAH010000026">
    <property type="protein sequence ID" value="MCA6063127.1"/>
    <property type="molecule type" value="Genomic_DNA"/>
</dbReference>
<dbReference type="PANTHER" id="PTHR38785">
    <property type="entry name" value="HOMOLOG OF VIRK"/>
    <property type="match status" value="1"/>
</dbReference>
<dbReference type="Proteomes" id="UP000714380">
    <property type="component" value="Unassembled WGS sequence"/>
</dbReference>
<dbReference type="PANTHER" id="PTHR38785:SF1">
    <property type="entry name" value="HOMOLOG OF VIRK"/>
    <property type="match status" value="1"/>
</dbReference>
<name>A0ABS7ZN53_9GAMM</name>
<proteinExistence type="predicted"/>
<evidence type="ECO:0000313" key="2">
    <source>
        <dbReference type="Proteomes" id="UP000714380"/>
    </source>
</evidence>